<dbReference type="EMBL" id="JBEPTQ010000002">
    <property type="protein sequence ID" value="MET4723421.1"/>
    <property type="molecule type" value="Genomic_DNA"/>
</dbReference>
<organism evidence="2 3">
    <name type="scientific">Bradyrhizobium japonicum</name>
    <dbReference type="NCBI Taxonomy" id="375"/>
    <lineage>
        <taxon>Bacteria</taxon>
        <taxon>Pseudomonadati</taxon>
        <taxon>Pseudomonadota</taxon>
        <taxon>Alphaproteobacteria</taxon>
        <taxon>Hyphomicrobiales</taxon>
        <taxon>Nitrobacteraceae</taxon>
        <taxon>Bradyrhizobium</taxon>
    </lineage>
</organism>
<evidence type="ECO:0000313" key="2">
    <source>
        <dbReference type="EMBL" id="MET4723421.1"/>
    </source>
</evidence>
<feature type="compositionally biased region" description="Polar residues" evidence="1">
    <location>
        <begin position="108"/>
        <end position="117"/>
    </location>
</feature>
<accession>A0ABV2S2L4</accession>
<sequence length="144" mass="14616">MRSVTILALSLMFVGAGSHDGARGQTSVAPPVSLAPPNASPPRASAKTSRIPPATPGREVSPPVIGGPPPMPNPTADYDGFSVGTVDDNDASSQVTPPVRSRAGKGAKSNSASNPDTNGLGGQSSVDQEDEALKRKLTICKNCK</sequence>
<evidence type="ECO:0000256" key="1">
    <source>
        <dbReference type="SAM" id="MobiDB-lite"/>
    </source>
</evidence>
<comment type="caution">
    <text evidence="2">The sequence shown here is derived from an EMBL/GenBank/DDBJ whole genome shotgun (WGS) entry which is preliminary data.</text>
</comment>
<evidence type="ECO:0000313" key="3">
    <source>
        <dbReference type="Proteomes" id="UP001549291"/>
    </source>
</evidence>
<dbReference type="Proteomes" id="UP001549291">
    <property type="component" value="Unassembled WGS sequence"/>
</dbReference>
<proteinExistence type="predicted"/>
<reference evidence="2 3" key="1">
    <citation type="submission" date="2024-06" db="EMBL/GenBank/DDBJ databases">
        <title>Genomic Encyclopedia of Type Strains, Phase V (KMG-V): Genome sequencing to study the core and pangenomes of soil and plant-associated prokaryotes.</title>
        <authorList>
            <person name="Whitman W."/>
        </authorList>
    </citation>
    <scope>NUCLEOTIDE SEQUENCE [LARGE SCALE GENOMIC DNA]</scope>
    <source>
        <strain evidence="2 3">USDA 160</strain>
    </source>
</reference>
<name>A0ABV2S2L4_BRAJP</name>
<keyword evidence="3" id="KW-1185">Reference proteome</keyword>
<gene>
    <name evidence="2" type="ORF">ABIF63_007527</name>
</gene>
<feature type="compositionally biased region" description="Low complexity" evidence="1">
    <location>
        <begin position="35"/>
        <end position="46"/>
    </location>
</feature>
<feature type="region of interest" description="Disordered" evidence="1">
    <location>
        <begin position="19"/>
        <end position="136"/>
    </location>
</feature>
<protein>
    <submittedName>
        <fullName evidence="2">Uncharacterized protein</fullName>
    </submittedName>
</protein>